<dbReference type="CDD" id="cd02869">
    <property type="entry name" value="PseudoU_synth_RluA_like"/>
    <property type="match status" value="1"/>
</dbReference>
<dbReference type="GO" id="GO:0003723">
    <property type="term" value="F:RNA binding"/>
    <property type="evidence" value="ECO:0007669"/>
    <property type="project" value="InterPro"/>
</dbReference>
<dbReference type="Gene3D" id="3.30.2350.10">
    <property type="entry name" value="Pseudouridine synthase"/>
    <property type="match status" value="1"/>
</dbReference>
<keyword evidence="5" id="KW-1185">Reference proteome</keyword>
<evidence type="ECO:0000256" key="1">
    <source>
        <dbReference type="ARBA" id="ARBA00010876"/>
    </source>
</evidence>
<comment type="similarity">
    <text evidence="1">Belongs to the pseudouridine synthase RluA family.</text>
</comment>
<evidence type="ECO:0000313" key="5">
    <source>
        <dbReference type="Proteomes" id="UP000014760"/>
    </source>
</evidence>
<name>R7UFN6_CAPTE</name>
<dbReference type="GO" id="GO:0000455">
    <property type="term" value="P:enzyme-directed rRNA pseudouridine synthesis"/>
    <property type="evidence" value="ECO:0007669"/>
    <property type="project" value="TreeGrafter"/>
</dbReference>
<evidence type="ECO:0000259" key="2">
    <source>
        <dbReference type="Pfam" id="PF00849"/>
    </source>
</evidence>
<dbReference type="OrthoDB" id="418349at2759"/>
<dbReference type="PANTHER" id="PTHR21600">
    <property type="entry name" value="MITOCHONDRIAL RNA PSEUDOURIDINE SYNTHASE"/>
    <property type="match status" value="1"/>
</dbReference>
<reference evidence="5" key="1">
    <citation type="submission" date="2012-12" db="EMBL/GenBank/DDBJ databases">
        <authorList>
            <person name="Hellsten U."/>
            <person name="Grimwood J."/>
            <person name="Chapman J.A."/>
            <person name="Shapiro H."/>
            <person name="Aerts A."/>
            <person name="Otillar R.P."/>
            <person name="Terry A.Y."/>
            <person name="Boore J.L."/>
            <person name="Simakov O."/>
            <person name="Marletaz F."/>
            <person name="Cho S.-J."/>
            <person name="Edsinger-Gonzales E."/>
            <person name="Havlak P."/>
            <person name="Kuo D.-H."/>
            <person name="Larsson T."/>
            <person name="Lv J."/>
            <person name="Arendt D."/>
            <person name="Savage R."/>
            <person name="Osoegawa K."/>
            <person name="de Jong P."/>
            <person name="Lindberg D.R."/>
            <person name="Seaver E.C."/>
            <person name="Weisblat D.A."/>
            <person name="Putnam N.H."/>
            <person name="Grigoriev I.V."/>
            <person name="Rokhsar D.S."/>
        </authorList>
    </citation>
    <scope>NUCLEOTIDE SEQUENCE</scope>
    <source>
        <strain evidence="5">I ESC-2004</strain>
    </source>
</reference>
<dbReference type="STRING" id="283909.R7UFN6"/>
<evidence type="ECO:0000313" key="4">
    <source>
        <dbReference type="EnsemblMetazoa" id="CapteP224650"/>
    </source>
</evidence>
<dbReference type="EMBL" id="AMQN01009004">
    <property type="status" value="NOT_ANNOTATED_CDS"/>
    <property type="molecule type" value="Genomic_DNA"/>
</dbReference>
<dbReference type="InterPro" id="IPR006145">
    <property type="entry name" value="PsdUridine_synth_RsuA/RluA"/>
</dbReference>
<gene>
    <name evidence="3" type="ORF">CAPTEDRAFT_224650</name>
</gene>
<sequence length="308" mass="34893">MAHASTTARRHGKVMRISAWIQWKHSDLQALLKGNYCKPNINDIQVLYQSSNFIVVNKHYDLVINSDDPSVLSVETQLRHLHPELVDSSIAHGFRFAHRLDYSTSGVLCLGLNRKAAGWAMNAFRNRRAVKYYTALLRGHVSPTQAKNQSRKLEGDIGMDVAALERGAHHMCLASEPNCKDAKSATTELVLLQHGQYEGRPVSKVLLIPHTGRTHQLRVHCAALGHHIVGDYTYSRRTDTNTFRMMLHAHRLCLPLSKEDLDVTAPDPFQPEFDARWKPEQSFMTVQEWEHCEATEPETVQLCKGSLE</sequence>
<dbReference type="Proteomes" id="UP000014760">
    <property type="component" value="Unassembled WGS sequence"/>
</dbReference>
<feature type="domain" description="Pseudouridine synthase RsuA/RluA-like" evidence="2">
    <location>
        <begin position="52"/>
        <end position="223"/>
    </location>
</feature>
<dbReference type="InterPro" id="IPR020103">
    <property type="entry name" value="PsdUridine_synth_cat_dom_sf"/>
</dbReference>
<evidence type="ECO:0000313" key="3">
    <source>
        <dbReference type="EMBL" id="ELU02087.1"/>
    </source>
</evidence>
<dbReference type="AlphaFoldDB" id="R7UFN6"/>
<dbReference type="EMBL" id="KB304376">
    <property type="protein sequence ID" value="ELU02087.1"/>
    <property type="molecule type" value="Genomic_DNA"/>
</dbReference>
<dbReference type="SUPFAM" id="SSF55120">
    <property type="entry name" value="Pseudouridine synthase"/>
    <property type="match status" value="1"/>
</dbReference>
<protein>
    <recommendedName>
        <fullName evidence="2">Pseudouridine synthase RsuA/RluA-like domain-containing protein</fullName>
    </recommendedName>
</protein>
<reference evidence="3 5" key="2">
    <citation type="journal article" date="2013" name="Nature">
        <title>Insights into bilaterian evolution from three spiralian genomes.</title>
        <authorList>
            <person name="Simakov O."/>
            <person name="Marletaz F."/>
            <person name="Cho S.J."/>
            <person name="Edsinger-Gonzales E."/>
            <person name="Havlak P."/>
            <person name="Hellsten U."/>
            <person name="Kuo D.H."/>
            <person name="Larsson T."/>
            <person name="Lv J."/>
            <person name="Arendt D."/>
            <person name="Savage R."/>
            <person name="Osoegawa K."/>
            <person name="de Jong P."/>
            <person name="Grimwood J."/>
            <person name="Chapman J.A."/>
            <person name="Shapiro H."/>
            <person name="Aerts A."/>
            <person name="Otillar R.P."/>
            <person name="Terry A.Y."/>
            <person name="Boore J.L."/>
            <person name="Grigoriev I.V."/>
            <person name="Lindberg D.R."/>
            <person name="Seaver E.C."/>
            <person name="Weisblat D.A."/>
            <person name="Putnam N.H."/>
            <person name="Rokhsar D.S."/>
        </authorList>
    </citation>
    <scope>NUCLEOTIDE SEQUENCE</scope>
    <source>
        <strain evidence="3 5">I ESC-2004</strain>
    </source>
</reference>
<dbReference type="InterPro" id="IPR050188">
    <property type="entry name" value="RluA_PseudoU_synthase"/>
</dbReference>
<dbReference type="Pfam" id="PF00849">
    <property type="entry name" value="PseudoU_synth_2"/>
    <property type="match status" value="1"/>
</dbReference>
<dbReference type="EnsemblMetazoa" id="CapteT224650">
    <property type="protein sequence ID" value="CapteP224650"/>
    <property type="gene ID" value="CapteG224650"/>
</dbReference>
<proteinExistence type="inferred from homology"/>
<accession>R7UFN6</accession>
<dbReference type="HOGENOM" id="CLU_016902_10_0_1"/>
<dbReference type="PANTHER" id="PTHR21600:SF87">
    <property type="entry name" value="RNA PSEUDOURIDYLATE SYNTHASE DOMAIN-CONTAINING PROTEIN 1"/>
    <property type="match status" value="1"/>
</dbReference>
<dbReference type="GO" id="GO:0009982">
    <property type="term" value="F:pseudouridine synthase activity"/>
    <property type="evidence" value="ECO:0007669"/>
    <property type="project" value="InterPro"/>
</dbReference>
<reference evidence="4" key="3">
    <citation type="submission" date="2015-06" db="UniProtKB">
        <authorList>
            <consortium name="EnsemblMetazoa"/>
        </authorList>
    </citation>
    <scope>IDENTIFICATION</scope>
</reference>
<dbReference type="OMA" id="DSPYRMM"/>
<organism evidence="3">
    <name type="scientific">Capitella teleta</name>
    <name type="common">Polychaete worm</name>
    <dbReference type="NCBI Taxonomy" id="283909"/>
    <lineage>
        <taxon>Eukaryota</taxon>
        <taxon>Metazoa</taxon>
        <taxon>Spiralia</taxon>
        <taxon>Lophotrochozoa</taxon>
        <taxon>Annelida</taxon>
        <taxon>Polychaeta</taxon>
        <taxon>Sedentaria</taxon>
        <taxon>Scolecida</taxon>
        <taxon>Capitellidae</taxon>
        <taxon>Capitella</taxon>
    </lineage>
</organism>